<name>A0A0E9VTV6_ANGAN</name>
<reference evidence="1" key="1">
    <citation type="submission" date="2014-11" db="EMBL/GenBank/DDBJ databases">
        <authorList>
            <person name="Amaro Gonzalez C."/>
        </authorList>
    </citation>
    <scope>NUCLEOTIDE SEQUENCE</scope>
</reference>
<organism evidence="1">
    <name type="scientific">Anguilla anguilla</name>
    <name type="common">European freshwater eel</name>
    <name type="synonym">Muraena anguilla</name>
    <dbReference type="NCBI Taxonomy" id="7936"/>
    <lineage>
        <taxon>Eukaryota</taxon>
        <taxon>Metazoa</taxon>
        <taxon>Chordata</taxon>
        <taxon>Craniata</taxon>
        <taxon>Vertebrata</taxon>
        <taxon>Euteleostomi</taxon>
        <taxon>Actinopterygii</taxon>
        <taxon>Neopterygii</taxon>
        <taxon>Teleostei</taxon>
        <taxon>Anguilliformes</taxon>
        <taxon>Anguillidae</taxon>
        <taxon>Anguilla</taxon>
    </lineage>
</organism>
<sequence>MERFYLQFLLLISFMSFYIQN</sequence>
<accession>A0A0E9VTV6</accession>
<dbReference type="EMBL" id="GBXM01027110">
    <property type="protein sequence ID" value="JAH81467.1"/>
    <property type="molecule type" value="Transcribed_RNA"/>
</dbReference>
<protein>
    <submittedName>
        <fullName evidence="1">Uncharacterized protein</fullName>
    </submittedName>
</protein>
<evidence type="ECO:0000313" key="1">
    <source>
        <dbReference type="EMBL" id="JAH81467.1"/>
    </source>
</evidence>
<dbReference type="AlphaFoldDB" id="A0A0E9VTV6"/>
<proteinExistence type="predicted"/>
<reference evidence="1" key="2">
    <citation type="journal article" date="2015" name="Fish Shellfish Immunol.">
        <title>Early steps in the European eel (Anguilla anguilla)-Vibrio vulnificus interaction in the gills: Role of the RtxA13 toxin.</title>
        <authorList>
            <person name="Callol A."/>
            <person name="Pajuelo D."/>
            <person name="Ebbesson L."/>
            <person name="Teles M."/>
            <person name="MacKenzie S."/>
            <person name="Amaro C."/>
        </authorList>
    </citation>
    <scope>NUCLEOTIDE SEQUENCE</scope>
</reference>